<dbReference type="RefSeq" id="WP_066262273.1">
    <property type="nucleotide sequence ID" value="NZ_JARMAB010000030.1"/>
</dbReference>
<evidence type="ECO:0000256" key="1">
    <source>
        <dbReference type="SAM" id="MobiDB-lite"/>
    </source>
</evidence>
<dbReference type="Proteomes" id="UP001341444">
    <property type="component" value="Unassembled WGS sequence"/>
</dbReference>
<feature type="region of interest" description="Disordered" evidence="1">
    <location>
        <begin position="129"/>
        <end position="148"/>
    </location>
</feature>
<reference evidence="3 4" key="1">
    <citation type="submission" date="2023-03" db="EMBL/GenBank/DDBJ databases">
        <title>Bacillus Genome Sequencing.</title>
        <authorList>
            <person name="Dunlap C."/>
        </authorList>
    </citation>
    <scope>NUCLEOTIDE SEQUENCE [LARGE SCALE GENOMIC DNA]</scope>
    <source>
        <strain evidence="3 4">B-23453</strain>
    </source>
</reference>
<dbReference type="EMBL" id="JARMAB010000030">
    <property type="protein sequence ID" value="MED1205173.1"/>
    <property type="molecule type" value="Genomic_DNA"/>
</dbReference>
<organism evidence="3 4">
    <name type="scientific">Heyndrickxia acidicola</name>
    <dbReference type="NCBI Taxonomy" id="209389"/>
    <lineage>
        <taxon>Bacteria</taxon>
        <taxon>Bacillati</taxon>
        <taxon>Bacillota</taxon>
        <taxon>Bacilli</taxon>
        <taxon>Bacillales</taxon>
        <taxon>Bacillaceae</taxon>
        <taxon>Heyndrickxia</taxon>
    </lineage>
</organism>
<proteinExistence type="predicted"/>
<keyword evidence="2" id="KW-1133">Transmembrane helix</keyword>
<dbReference type="NCBIfam" id="TIGR02830">
    <property type="entry name" value="spore_III_AG"/>
    <property type="match status" value="1"/>
</dbReference>
<dbReference type="InterPro" id="IPR014195">
    <property type="entry name" value="Spore_III_AG"/>
</dbReference>
<comment type="caution">
    <text evidence="3">The sequence shown here is derived from an EMBL/GenBank/DDBJ whole genome shotgun (WGS) entry which is preliminary data.</text>
</comment>
<name>A0ABU6MLD2_9BACI</name>
<evidence type="ECO:0000313" key="4">
    <source>
        <dbReference type="Proteomes" id="UP001341444"/>
    </source>
</evidence>
<sequence>MNDKKGPFDWIKDKLFQSGEQKVNEKKGGKLQYFFILLLAGVAFMLITNIWQSSSKKSSAVSLNTSAPPKSVAAFGTTSKKQSNALTGKDYEVRYENELKDALSQIAGVGSVDVVVNVDASESKVYEKDSTIHNQTTTESDQKGGQRKIEDLSKDEKLAIVREGDKEVPLVTETKKPKITGVLVVAEGAGDIAIKALIKEAVSTALDVPSYRVSVMPKKN</sequence>
<accession>A0ABU6MLD2</accession>
<protein>
    <submittedName>
        <fullName evidence="3">Stage III sporulation protein AG</fullName>
    </submittedName>
</protein>
<evidence type="ECO:0000313" key="3">
    <source>
        <dbReference type="EMBL" id="MED1205173.1"/>
    </source>
</evidence>
<evidence type="ECO:0000256" key="2">
    <source>
        <dbReference type="SAM" id="Phobius"/>
    </source>
</evidence>
<keyword evidence="4" id="KW-1185">Reference proteome</keyword>
<keyword evidence="2" id="KW-0472">Membrane</keyword>
<keyword evidence="2" id="KW-0812">Transmembrane</keyword>
<feature type="transmembrane region" description="Helical" evidence="2">
    <location>
        <begin position="31"/>
        <end position="51"/>
    </location>
</feature>
<gene>
    <name evidence="3" type="primary">spoIIIAG</name>
    <name evidence="3" type="ORF">P4T90_19170</name>
</gene>